<dbReference type="EMBL" id="CP024767">
    <property type="protein sequence ID" value="QAY87337.1"/>
    <property type="molecule type" value="Genomic_DNA"/>
</dbReference>
<evidence type="ECO:0000313" key="3">
    <source>
        <dbReference type="EMBL" id="QAY87337.1"/>
    </source>
</evidence>
<evidence type="ECO:0000256" key="2">
    <source>
        <dbReference type="SAM" id="Phobius"/>
    </source>
</evidence>
<proteinExistence type="predicted"/>
<keyword evidence="2" id="KW-1133">Transmembrane helix</keyword>
<dbReference type="AlphaFoldDB" id="A0A4P6G838"/>
<keyword evidence="4" id="KW-1185">Reference proteome</keyword>
<gene>
    <name evidence="3" type="ORF">CUN61_26825</name>
</gene>
<protein>
    <submittedName>
        <fullName evidence="3">Uncharacterized protein</fullName>
    </submittedName>
</protein>
<feature type="region of interest" description="Disordered" evidence="1">
    <location>
        <begin position="19"/>
        <end position="38"/>
    </location>
</feature>
<evidence type="ECO:0000256" key="1">
    <source>
        <dbReference type="SAM" id="MobiDB-lite"/>
    </source>
</evidence>
<feature type="transmembrane region" description="Helical" evidence="2">
    <location>
        <begin position="71"/>
        <end position="89"/>
    </location>
</feature>
<organism evidence="3 4">
    <name type="scientific">Pseudomonas arsenicoxydans</name>
    <dbReference type="NCBI Taxonomy" id="702115"/>
    <lineage>
        <taxon>Bacteria</taxon>
        <taxon>Pseudomonadati</taxon>
        <taxon>Pseudomonadota</taxon>
        <taxon>Gammaproteobacteria</taxon>
        <taxon>Pseudomonadales</taxon>
        <taxon>Pseudomonadaceae</taxon>
        <taxon>Pseudomonas</taxon>
    </lineage>
</organism>
<evidence type="ECO:0000313" key="4">
    <source>
        <dbReference type="Proteomes" id="UP000291121"/>
    </source>
</evidence>
<dbReference type="Proteomes" id="UP000291121">
    <property type="component" value="Chromosome"/>
</dbReference>
<keyword evidence="2" id="KW-0812">Transmembrane</keyword>
<sequence length="102" mass="11405">MQSHEFRLPIGAVPPFAESRINHHAESDNSAKPAGGVEMEPRVIELEAHLKYIRRDMDEVRNDVRSIKHRLAYSAGGTAVVLGLMGWVANSRFEQVVTLLAR</sequence>
<dbReference type="RefSeq" id="WP_208669287.1">
    <property type="nucleotide sequence ID" value="NZ_CP024767.1"/>
</dbReference>
<feature type="compositionally biased region" description="Basic and acidic residues" evidence="1">
    <location>
        <begin position="20"/>
        <end position="29"/>
    </location>
</feature>
<name>A0A4P6G838_9PSED</name>
<accession>A0A4P6G838</accession>
<reference evidence="3 4" key="1">
    <citation type="submission" date="2017-11" db="EMBL/GenBank/DDBJ databases">
        <title>Genome sequence of Pseudomonas arsenicoxydans ACM1.</title>
        <authorList>
            <person name="Nascimento F.X."/>
        </authorList>
    </citation>
    <scope>NUCLEOTIDE SEQUENCE [LARGE SCALE GENOMIC DNA]</scope>
    <source>
        <strain evidence="3 4">ACM1</strain>
    </source>
</reference>
<keyword evidence="2" id="KW-0472">Membrane</keyword>